<sequence length="198" mass="20704">MPPPRAGVASAPAPLTSFSHRGWRRGRGWRRHADRVIDLGARNHAPARGGARYSDAVAWVVVLAADFLHGAVKLARPEEDGSQARDGWAAHGTRVGGAGAAVARAARSRGAGGAARGALRLRAASRRAARGSPPPPGARGDTPAAARPHSVDDRADAAPRRTGGRRLAPPRAQPRAPPRRAPPSIDPRRPLHAACTRM</sequence>
<gene>
    <name evidence="2" type="ORF">PAPOLLO_LOCUS21312</name>
</gene>
<feature type="compositionally biased region" description="Basic and acidic residues" evidence="1">
    <location>
        <begin position="149"/>
        <end position="159"/>
    </location>
</feature>
<dbReference type="AlphaFoldDB" id="A0A8S3XRY4"/>
<organism evidence="2 3">
    <name type="scientific">Parnassius apollo</name>
    <name type="common">Apollo butterfly</name>
    <name type="synonym">Papilio apollo</name>
    <dbReference type="NCBI Taxonomy" id="110799"/>
    <lineage>
        <taxon>Eukaryota</taxon>
        <taxon>Metazoa</taxon>
        <taxon>Ecdysozoa</taxon>
        <taxon>Arthropoda</taxon>
        <taxon>Hexapoda</taxon>
        <taxon>Insecta</taxon>
        <taxon>Pterygota</taxon>
        <taxon>Neoptera</taxon>
        <taxon>Endopterygota</taxon>
        <taxon>Lepidoptera</taxon>
        <taxon>Glossata</taxon>
        <taxon>Ditrysia</taxon>
        <taxon>Papilionoidea</taxon>
        <taxon>Papilionidae</taxon>
        <taxon>Parnassiinae</taxon>
        <taxon>Parnassini</taxon>
        <taxon>Parnassius</taxon>
        <taxon>Parnassius</taxon>
    </lineage>
</organism>
<feature type="region of interest" description="Disordered" evidence="1">
    <location>
        <begin position="107"/>
        <end position="198"/>
    </location>
</feature>
<evidence type="ECO:0000256" key="1">
    <source>
        <dbReference type="SAM" id="MobiDB-lite"/>
    </source>
</evidence>
<reference evidence="2" key="1">
    <citation type="submission" date="2021-04" db="EMBL/GenBank/DDBJ databases">
        <authorList>
            <person name="Tunstrom K."/>
        </authorList>
    </citation>
    <scope>NUCLEOTIDE SEQUENCE</scope>
</reference>
<protein>
    <submittedName>
        <fullName evidence="2">(apollo) hypothetical protein</fullName>
    </submittedName>
</protein>
<evidence type="ECO:0000313" key="2">
    <source>
        <dbReference type="EMBL" id="CAG5038244.1"/>
    </source>
</evidence>
<evidence type="ECO:0000313" key="3">
    <source>
        <dbReference type="Proteomes" id="UP000691718"/>
    </source>
</evidence>
<feature type="compositionally biased region" description="Pro residues" evidence="1">
    <location>
        <begin position="171"/>
        <end position="185"/>
    </location>
</feature>
<dbReference type="Proteomes" id="UP000691718">
    <property type="component" value="Unassembled WGS sequence"/>
</dbReference>
<comment type="caution">
    <text evidence="2">The sequence shown here is derived from an EMBL/GenBank/DDBJ whole genome shotgun (WGS) entry which is preliminary data.</text>
</comment>
<dbReference type="EMBL" id="CAJQZP010001306">
    <property type="protein sequence ID" value="CAG5038244.1"/>
    <property type="molecule type" value="Genomic_DNA"/>
</dbReference>
<accession>A0A8S3XRY4</accession>
<name>A0A8S3XRY4_PARAO</name>
<proteinExistence type="predicted"/>
<keyword evidence="3" id="KW-1185">Reference proteome</keyword>